<proteinExistence type="predicted"/>
<reference evidence="3 4" key="1">
    <citation type="journal article" date="2016" name="Sci. Rep.">
        <title>Insights into Adaptations to a Near-Obligate Nematode Endoparasitic Lifestyle from the Finished Genome of Drechmeria coniospora.</title>
        <authorList>
            <person name="Zhang L."/>
            <person name="Zhou Z."/>
            <person name="Guo Q."/>
            <person name="Fokkens L."/>
            <person name="Miskei M."/>
            <person name="Pocsi I."/>
            <person name="Zhang W."/>
            <person name="Chen M."/>
            <person name="Wang L."/>
            <person name="Sun Y."/>
            <person name="Donzelli B.G."/>
            <person name="Gibson D.M."/>
            <person name="Nelson D.R."/>
            <person name="Luo J.G."/>
            <person name="Rep M."/>
            <person name="Liu H."/>
            <person name="Yang S."/>
            <person name="Wang J."/>
            <person name="Krasnoff S.B."/>
            <person name="Xu Y."/>
            <person name="Molnar I."/>
            <person name="Lin M."/>
        </authorList>
    </citation>
    <scope>NUCLEOTIDE SEQUENCE [LARGE SCALE GENOMIC DNA]</scope>
    <source>
        <strain evidence="3 4">ARSEF 6962</strain>
    </source>
</reference>
<dbReference type="AlphaFoldDB" id="A0A151GKC1"/>
<protein>
    <recommendedName>
        <fullName evidence="5">Anaphase-promoting complex, subunit CDC26</fullName>
    </recommendedName>
</protein>
<evidence type="ECO:0000313" key="3">
    <source>
        <dbReference type="EMBL" id="KYK57547.1"/>
    </source>
</evidence>
<dbReference type="GeneID" id="63717201"/>
<keyword evidence="4" id="KW-1185">Reference proteome</keyword>
<dbReference type="GO" id="GO:0031145">
    <property type="term" value="P:anaphase-promoting complex-dependent catabolic process"/>
    <property type="evidence" value="ECO:0007669"/>
    <property type="project" value="InterPro"/>
</dbReference>
<evidence type="ECO:0000256" key="1">
    <source>
        <dbReference type="ARBA" id="ARBA00022786"/>
    </source>
</evidence>
<dbReference type="Proteomes" id="UP000076580">
    <property type="component" value="Chromosome 02"/>
</dbReference>
<dbReference type="InParanoid" id="A0A151GKC1"/>
<dbReference type="Pfam" id="PF10471">
    <property type="entry name" value="ANAPC_CDC26"/>
    <property type="match status" value="1"/>
</dbReference>
<evidence type="ECO:0008006" key="5">
    <source>
        <dbReference type="Google" id="ProtNLM"/>
    </source>
</evidence>
<sequence>MLRRPPTTLTITAEDVAGYEDRRASEALLAQQQARLVAQQQQQQQQQQHRENAADSARAMRDERIGVTRRTGR</sequence>
<dbReference type="InterPro" id="IPR018860">
    <property type="entry name" value="APC_suCDC26"/>
</dbReference>
<comment type="caution">
    <text evidence="3">The sequence shown here is derived from an EMBL/GenBank/DDBJ whole genome shotgun (WGS) entry which is preliminary data.</text>
</comment>
<feature type="compositionally biased region" description="Basic and acidic residues" evidence="2">
    <location>
        <begin position="48"/>
        <end position="66"/>
    </location>
</feature>
<dbReference type="GO" id="GO:0005680">
    <property type="term" value="C:anaphase-promoting complex"/>
    <property type="evidence" value="ECO:0007669"/>
    <property type="project" value="InterPro"/>
</dbReference>
<dbReference type="RefSeq" id="XP_040656899.1">
    <property type="nucleotide sequence ID" value="XM_040801866.1"/>
</dbReference>
<gene>
    <name evidence="3" type="ORF">DCS_04558</name>
</gene>
<evidence type="ECO:0000313" key="4">
    <source>
        <dbReference type="Proteomes" id="UP000076580"/>
    </source>
</evidence>
<dbReference type="EMBL" id="LAYC01000002">
    <property type="protein sequence ID" value="KYK57547.1"/>
    <property type="molecule type" value="Genomic_DNA"/>
</dbReference>
<accession>A0A151GKC1</accession>
<feature type="region of interest" description="Disordered" evidence="2">
    <location>
        <begin position="39"/>
        <end position="73"/>
    </location>
</feature>
<name>A0A151GKC1_DRECN</name>
<organism evidence="3 4">
    <name type="scientific">Drechmeria coniospora</name>
    <name type="common">Nematophagous fungus</name>
    <name type="synonym">Meria coniospora</name>
    <dbReference type="NCBI Taxonomy" id="98403"/>
    <lineage>
        <taxon>Eukaryota</taxon>
        <taxon>Fungi</taxon>
        <taxon>Dikarya</taxon>
        <taxon>Ascomycota</taxon>
        <taxon>Pezizomycotina</taxon>
        <taxon>Sordariomycetes</taxon>
        <taxon>Hypocreomycetidae</taxon>
        <taxon>Hypocreales</taxon>
        <taxon>Ophiocordycipitaceae</taxon>
        <taxon>Drechmeria</taxon>
    </lineage>
</organism>
<keyword evidence="1" id="KW-0833">Ubl conjugation pathway</keyword>
<evidence type="ECO:0000256" key="2">
    <source>
        <dbReference type="SAM" id="MobiDB-lite"/>
    </source>
</evidence>